<dbReference type="InterPro" id="IPR002547">
    <property type="entry name" value="tRNA-bd_dom"/>
</dbReference>
<gene>
    <name evidence="5" type="ORF">Pan216_10420</name>
</gene>
<organism evidence="5 6">
    <name type="scientific">Kolteria novifilia</name>
    <dbReference type="NCBI Taxonomy" id="2527975"/>
    <lineage>
        <taxon>Bacteria</taxon>
        <taxon>Pseudomonadati</taxon>
        <taxon>Planctomycetota</taxon>
        <taxon>Planctomycetia</taxon>
        <taxon>Kolteriales</taxon>
        <taxon>Kolteriaceae</taxon>
        <taxon>Kolteria</taxon>
    </lineage>
</organism>
<dbReference type="PANTHER" id="PTHR11586:SF37">
    <property type="entry name" value="TRNA-BINDING DOMAIN-CONTAINING PROTEIN"/>
    <property type="match status" value="1"/>
</dbReference>
<dbReference type="AlphaFoldDB" id="A0A518AZT5"/>
<dbReference type="KEGG" id="knv:Pan216_10420"/>
<dbReference type="Gene3D" id="2.40.50.140">
    <property type="entry name" value="Nucleic acid-binding proteins"/>
    <property type="match status" value="1"/>
</dbReference>
<dbReference type="OrthoDB" id="9794564at2"/>
<reference evidence="5 6" key="1">
    <citation type="submission" date="2019-02" db="EMBL/GenBank/DDBJ databases">
        <title>Deep-cultivation of Planctomycetes and their phenomic and genomic characterization uncovers novel biology.</title>
        <authorList>
            <person name="Wiegand S."/>
            <person name="Jogler M."/>
            <person name="Boedeker C."/>
            <person name="Pinto D."/>
            <person name="Vollmers J."/>
            <person name="Rivas-Marin E."/>
            <person name="Kohn T."/>
            <person name="Peeters S.H."/>
            <person name="Heuer A."/>
            <person name="Rast P."/>
            <person name="Oberbeckmann S."/>
            <person name="Bunk B."/>
            <person name="Jeske O."/>
            <person name="Meyerdierks A."/>
            <person name="Storesund J.E."/>
            <person name="Kallscheuer N."/>
            <person name="Luecker S."/>
            <person name="Lage O.M."/>
            <person name="Pohl T."/>
            <person name="Merkel B.J."/>
            <person name="Hornburger P."/>
            <person name="Mueller R.-W."/>
            <person name="Bruemmer F."/>
            <person name="Labrenz M."/>
            <person name="Spormann A.M."/>
            <person name="Op den Camp H."/>
            <person name="Overmann J."/>
            <person name="Amann R."/>
            <person name="Jetten M.S.M."/>
            <person name="Mascher T."/>
            <person name="Medema M.H."/>
            <person name="Devos D.P."/>
            <person name="Kaster A.-K."/>
            <person name="Ovreas L."/>
            <person name="Rohde M."/>
            <person name="Galperin M.Y."/>
            <person name="Jogler C."/>
        </authorList>
    </citation>
    <scope>NUCLEOTIDE SEQUENCE [LARGE SCALE GENOMIC DNA]</scope>
    <source>
        <strain evidence="5 6">Pan216</strain>
    </source>
</reference>
<dbReference type="CDD" id="cd02798">
    <property type="entry name" value="tRNA_bind_CsaA"/>
    <property type="match status" value="1"/>
</dbReference>
<keyword evidence="1 3" id="KW-0820">tRNA-binding</keyword>
<proteinExistence type="predicted"/>
<dbReference type="Proteomes" id="UP000317093">
    <property type="component" value="Chromosome"/>
</dbReference>
<feature type="domain" description="TRNA-binding" evidence="4">
    <location>
        <begin position="1"/>
        <end position="98"/>
    </location>
</feature>
<dbReference type="SUPFAM" id="SSF50249">
    <property type="entry name" value="Nucleic acid-binding proteins"/>
    <property type="match status" value="1"/>
</dbReference>
<dbReference type="GO" id="GO:0000049">
    <property type="term" value="F:tRNA binding"/>
    <property type="evidence" value="ECO:0007669"/>
    <property type="project" value="UniProtKB-UniRule"/>
</dbReference>
<keyword evidence="6" id="KW-1185">Reference proteome</keyword>
<dbReference type="InterPro" id="IPR008231">
    <property type="entry name" value="CsaA"/>
</dbReference>
<evidence type="ECO:0000313" key="5">
    <source>
        <dbReference type="EMBL" id="QDU60204.1"/>
    </source>
</evidence>
<protein>
    <submittedName>
        <fullName evidence="5">tRNA-binding protein</fullName>
    </submittedName>
</protein>
<evidence type="ECO:0000256" key="2">
    <source>
        <dbReference type="ARBA" id="ARBA00022884"/>
    </source>
</evidence>
<dbReference type="NCBIfam" id="TIGR02222">
    <property type="entry name" value="chap_CsaA"/>
    <property type="match status" value="1"/>
</dbReference>
<name>A0A518AZT5_9BACT</name>
<dbReference type="PANTHER" id="PTHR11586">
    <property type="entry name" value="TRNA-AMINOACYLATION COFACTOR ARC1 FAMILY MEMBER"/>
    <property type="match status" value="1"/>
</dbReference>
<evidence type="ECO:0000256" key="3">
    <source>
        <dbReference type="PROSITE-ProRule" id="PRU00209"/>
    </source>
</evidence>
<keyword evidence="2 3" id="KW-0694">RNA-binding</keyword>
<evidence type="ECO:0000313" key="6">
    <source>
        <dbReference type="Proteomes" id="UP000317093"/>
    </source>
</evidence>
<dbReference type="NCBIfam" id="NF007494">
    <property type="entry name" value="PRK10089.1-3"/>
    <property type="match status" value="1"/>
</dbReference>
<evidence type="ECO:0000259" key="4">
    <source>
        <dbReference type="PROSITE" id="PS50886"/>
    </source>
</evidence>
<dbReference type="PROSITE" id="PS50886">
    <property type="entry name" value="TRBD"/>
    <property type="match status" value="1"/>
</dbReference>
<dbReference type="Pfam" id="PF01588">
    <property type="entry name" value="tRNA_bind"/>
    <property type="match status" value="1"/>
</dbReference>
<sequence>MAVGTIVTAAANSAARKPAYVLTIDFGEKGMKTSSAQLTENYAPDDLVGRQVAAVMNFPPLRVAGIRSEVLVLGAVDAERGVVLLRPDVEVSDGTSVA</sequence>
<dbReference type="InterPro" id="IPR012340">
    <property type="entry name" value="NA-bd_OB-fold"/>
</dbReference>
<accession>A0A518AZT5</accession>
<dbReference type="InterPro" id="IPR051270">
    <property type="entry name" value="Tyrosine-tRNA_ligase_regulator"/>
</dbReference>
<dbReference type="EMBL" id="CP036279">
    <property type="protein sequence ID" value="QDU60204.1"/>
    <property type="molecule type" value="Genomic_DNA"/>
</dbReference>
<evidence type="ECO:0000256" key="1">
    <source>
        <dbReference type="ARBA" id="ARBA00022555"/>
    </source>
</evidence>